<dbReference type="AlphaFoldDB" id="A0A1H8R3A7"/>
<evidence type="ECO:0000256" key="2">
    <source>
        <dbReference type="ARBA" id="ARBA00023002"/>
    </source>
</evidence>
<dbReference type="PANTHER" id="PTHR43656:SF2">
    <property type="entry name" value="BINDING OXIDOREDUCTASE, PUTATIVE (AFU_ORTHOLOGUE AFUA_2G08260)-RELATED"/>
    <property type="match status" value="1"/>
</dbReference>
<dbReference type="RefSeq" id="WP_089822838.1">
    <property type="nucleotide sequence ID" value="NZ_FODV01000003.1"/>
</dbReference>
<dbReference type="Gene3D" id="3.20.20.70">
    <property type="entry name" value="Aldolase class I"/>
    <property type="match status" value="1"/>
</dbReference>
<dbReference type="InterPro" id="IPR013785">
    <property type="entry name" value="Aldolase_TIM"/>
</dbReference>
<evidence type="ECO:0000256" key="1">
    <source>
        <dbReference type="ARBA" id="ARBA00022630"/>
    </source>
</evidence>
<gene>
    <name evidence="4" type="ORF">SAMN04487948_103458</name>
</gene>
<dbReference type="Pfam" id="PF00724">
    <property type="entry name" value="Oxidored_FMN"/>
    <property type="match status" value="1"/>
</dbReference>
<dbReference type="SUPFAM" id="SSF51395">
    <property type="entry name" value="FMN-linked oxidoreductases"/>
    <property type="match status" value="1"/>
</dbReference>
<dbReference type="EMBL" id="FODV01000003">
    <property type="protein sequence ID" value="SEO60644.1"/>
    <property type="molecule type" value="Genomic_DNA"/>
</dbReference>
<sequence length="377" mass="40114">MSEASDDVLFESFEFDDVSLDNRVGLAPMTRTSATDDGRATEQMARYYAKFARGGFSFLVSEGVYTDFEYSQGYLNQPGLVSDEQVEAWGQVTDAVHEADAPIFAQLMHAGAISQGNPHADDTVGPSAVKPEGEQSELYGGEGAFPVPRELTAADLADVRDSFVAAAENARTAGFDGVELHAANGYLLNEFLAADANRREDEYGGDVESRVRFPSEVLEAVREQLPEKFVVGVRVSQEKVNDETYRWPGAEDDAEVIFSALSAAGADYVHVTGSDATAPAFGDDGPTLADLAVEYSDADTAVVANGGLGDPAAARRMLDAGADLLTLGTSALSNPDWPQRVAAGDDPDPFDFEEILLPTATIGDHEVPDADVPSLDD</sequence>
<name>A0A1H8R3A7_9EURY</name>
<reference evidence="5" key="1">
    <citation type="submission" date="2016-10" db="EMBL/GenBank/DDBJ databases">
        <authorList>
            <person name="Varghese N."/>
            <person name="Submissions S."/>
        </authorList>
    </citation>
    <scope>NUCLEOTIDE SEQUENCE [LARGE SCALE GENOMIC DNA]</scope>
    <source>
        <strain evidence="5">CGMCC 1.10121</strain>
    </source>
</reference>
<proteinExistence type="predicted"/>
<keyword evidence="2" id="KW-0560">Oxidoreductase</keyword>
<accession>A0A1H8R3A7</accession>
<keyword evidence="5" id="KW-1185">Reference proteome</keyword>
<dbReference type="GO" id="GO:0016491">
    <property type="term" value="F:oxidoreductase activity"/>
    <property type="evidence" value="ECO:0007669"/>
    <property type="project" value="UniProtKB-KW"/>
</dbReference>
<feature type="domain" description="NADH:flavin oxidoreductase/NADH oxidase N-terminal" evidence="3">
    <location>
        <begin position="9"/>
        <end position="344"/>
    </location>
</feature>
<dbReference type="InterPro" id="IPR051799">
    <property type="entry name" value="NADH_flavin_oxidoreductase"/>
</dbReference>
<protein>
    <submittedName>
        <fullName evidence="4">2,4-dienoyl-CoA reductase</fullName>
    </submittedName>
</protein>
<dbReference type="CDD" id="cd02803">
    <property type="entry name" value="OYE_like_FMN_family"/>
    <property type="match status" value="1"/>
</dbReference>
<dbReference type="PANTHER" id="PTHR43656">
    <property type="entry name" value="BINDING OXIDOREDUCTASE, PUTATIVE (AFU_ORTHOLOGUE AFUA_2G08260)-RELATED"/>
    <property type="match status" value="1"/>
</dbReference>
<evidence type="ECO:0000259" key="3">
    <source>
        <dbReference type="Pfam" id="PF00724"/>
    </source>
</evidence>
<keyword evidence="1" id="KW-0285">Flavoprotein</keyword>
<dbReference type="GO" id="GO:0010181">
    <property type="term" value="F:FMN binding"/>
    <property type="evidence" value="ECO:0007669"/>
    <property type="project" value="InterPro"/>
</dbReference>
<dbReference type="OrthoDB" id="122964at2157"/>
<evidence type="ECO:0000313" key="5">
    <source>
        <dbReference type="Proteomes" id="UP000199126"/>
    </source>
</evidence>
<dbReference type="Proteomes" id="UP000199126">
    <property type="component" value="Unassembled WGS sequence"/>
</dbReference>
<dbReference type="InterPro" id="IPR001155">
    <property type="entry name" value="OxRdtase_FMN_N"/>
</dbReference>
<organism evidence="4 5">
    <name type="scientific">Halogranum amylolyticum</name>
    <dbReference type="NCBI Taxonomy" id="660520"/>
    <lineage>
        <taxon>Archaea</taxon>
        <taxon>Methanobacteriati</taxon>
        <taxon>Methanobacteriota</taxon>
        <taxon>Stenosarchaea group</taxon>
        <taxon>Halobacteria</taxon>
        <taxon>Halobacteriales</taxon>
        <taxon>Haloferacaceae</taxon>
    </lineage>
</organism>
<evidence type="ECO:0000313" key="4">
    <source>
        <dbReference type="EMBL" id="SEO60644.1"/>
    </source>
</evidence>